<evidence type="ECO:0000313" key="1">
    <source>
        <dbReference type="EMBL" id="GAI46480.1"/>
    </source>
</evidence>
<sequence>MKKLNIVKAKPLIKMAIEEDLGQGDTTSELLFKDDTIAKSN</sequence>
<name>X1Q606_9ZZZZ</name>
<dbReference type="AlphaFoldDB" id="X1Q606"/>
<organism evidence="1">
    <name type="scientific">marine sediment metagenome</name>
    <dbReference type="NCBI Taxonomy" id="412755"/>
    <lineage>
        <taxon>unclassified sequences</taxon>
        <taxon>metagenomes</taxon>
        <taxon>ecological metagenomes</taxon>
    </lineage>
</organism>
<comment type="caution">
    <text evidence="1">The sequence shown here is derived from an EMBL/GenBank/DDBJ whole genome shotgun (WGS) entry which is preliminary data.</text>
</comment>
<dbReference type="EMBL" id="BARV01024469">
    <property type="protein sequence ID" value="GAI46480.1"/>
    <property type="molecule type" value="Genomic_DNA"/>
</dbReference>
<gene>
    <name evidence="1" type="ORF">S06H3_39935</name>
</gene>
<reference evidence="1" key="1">
    <citation type="journal article" date="2014" name="Front. Microbiol.">
        <title>High frequency of phylogenetically diverse reductive dehalogenase-homologous genes in deep subseafloor sedimentary metagenomes.</title>
        <authorList>
            <person name="Kawai M."/>
            <person name="Futagami T."/>
            <person name="Toyoda A."/>
            <person name="Takaki Y."/>
            <person name="Nishi S."/>
            <person name="Hori S."/>
            <person name="Arai W."/>
            <person name="Tsubouchi T."/>
            <person name="Morono Y."/>
            <person name="Uchiyama I."/>
            <person name="Ito T."/>
            <person name="Fujiyama A."/>
            <person name="Inagaki F."/>
            <person name="Takami H."/>
        </authorList>
    </citation>
    <scope>NUCLEOTIDE SEQUENCE</scope>
    <source>
        <strain evidence="1">Expedition CK06-06</strain>
    </source>
</reference>
<evidence type="ECO:0008006" key="2">
    <source>
        <dbReference type="Google" id="ProtNLM"/>
    </source>
</evidence>
<feature type="non-terminal residue" evidence="1">
    <location>
        <position position="41"/>
    </location>
</feature>
<protein>
    <recommendedName>
        <fullName evidence="2">Quinolinate phosphoribosyl transferase N-terminal domain-containing protein</fullName>
    </recommendedName>
</protein>
<proteinExistence type="predicted"/>
<accession>X1Q606</accession>